<organism evidence="1">
    <name type="scientific">marine sediment metagenome</name>
    <dbReference type="NCBI Taxonomy" id="412755"/>
    <lineage>
        <taxon>unclassified sequences</taxon>
        <taxon>metagenomes</taxon>
        <taxon>ecological metagenomes</taxon>
    </lineage>
</organism>
<proteinExistence type="predicted"/>
<dbReference type="EMBL" id="BARS01012703">
    <property type="protein sequence ID" value="GAF89290.1"/>
    <property type="molecule type" value="Genomic_DNA"/>
</dbReference>
<gene>
    <name evidence="1" type="ORF">S01H1_22493</name>
</gene>
<reference evidence="1" key="1">
    <citation type="journal article" date="2014" name="Front. Microbiol.">
        <title>High frequency of phylogenetically diverse reductive dehalogenase-homologous genes in deep subseafloor sedimentary metagenomes.</title>
        <authorList>
            <person name="Kawai M."/>
            <person name="Futagami T."/>
            <person name="Toyoda A."/>
            <person name="Takaki Y."/>
            <person name="Nishi S."/>
            <person name="Hori S."/>
            <person name="Arai W."/>
            <person name="Tsubouchi T."/>
            <person name="Morono Y."/>
            <person name="Uchiyama I."/>
            <person name="Ito T."/>
            <person name="Fujiyama A."/>
            <person name="Inagaki F."/>
            <person name="Takami H."/>
        </authorList>
    </citation>
    <scope>NUCLEOTIDE SEQUENCE</scope>
    <source>
        <strain evidence="1">Expedition CK06-06</strain>
    </source>
</reference>
<feature type="non-terminal residue" evidence="1">
    <location>
        <position position="49"/>
    </location>
</feature>
<name>X0ULD0_9ZZZZ</name>
<comment type="caution">
    <text evidence="1">The sequence shown here is derived from an EMBL/GenBank/DDBJ whole genome shotgun (WGS) entry which is preliminary data.</text>
</comment>
<protein>
    <submittedName>
        <fullName evidence="1">Uncharacterized protein</fullName>
    </submittedName>
</protein>
<evidence type="ECO:0000313" key="1">
    <source>
        <dbReference type="EMBL" id="GAF89290.1"/>
    </source>
</evidence>
<accession>X0ULD0</accession>
<sequence>MGSKLTGKVIISLTIAFILILPAISHAQQKQRIKVIVRNASIRLQPNVD</sequence>
<dbReference type="AlphaFoldDB" id="X0ULD0"/>